<sequence length="228" mass="24735">MADSDNSTTLSSVTRRMLLTGTMATTAMLSFEYGAGAAEALTGNAASDPAMAQWRAWKVACLNTVALCEKQQKLETQLINAVGFPHVNVYLPDKGATAAIWWQGDIGEYFERRSASADVRAKAKADLAAHQARWDAEDERIGYSAARQAERIAADREQELLDALTDTPATTLAGVAGKLDAALSEGAPSEDSMEFPWPLLRSAFDNILLIMRHGVRHEPSAPGKRRRT</sequence>
<accession>A0ABU8PDV4</accession>
<dbReference type="PROSITE" id="PS51318">
    <property type="entry name" value="TAT"/>
    <property type="match status" value="1"/>
</dbReference>
<evidence type="ECO:0000313" key="2">
    <source>
        <dbReference type="Proteomes" id="UP001375812"/>
    </source>
</evidence>
<protein>
    <submittedName>
        <fullName evidence="1">Uncharacterized protein</fullName>
    </submittedName>
</protein>
<evidence type="ECO:0000313" key="1">
    <source>
        <dbReference type="EMBL" id="MEJ5020222.1"/>
    </source>
</evidence>
<organism evidence="1 2">
    <name type="scientific">Ochrobactrum vermis</name>
    <dbReference type="NCBI Taxonomy" id="1827297"/>
    <lineage>
        <taxon>Bacteria</taxon>
        <taxon>Pseudomonadati</taxon>
        <taxon>Pseudomonadota</taxon>
        <taxon>Alphaproteobacteria</taxon>
        <taxon>Hyphomicrobiales</taxon>
        <taxon>Brucellaceae</taxon>
        <taxon>Brucella/Ochrobactrum group</taxon>
        <taxon>Ochrobactrum</taxon>
    </lineage>
</organism>
<dbReference type="InterPro" id="IPR006311">
    <property type="entry name" value="TAT_signal"/>
</dbReference>
<dbReference type="Proteomes" id="UP001375812">
    <property type="component" value="Unassembled WGS sequence"/>
</dbReference>
<gene>
    <name evidence="1" type="ORF">WH297_10800</name>
</gene>
<keyword evidence="2" id="KW-1185">Reference proteome</keyword>
<proteinExistence type="predicted"/>
<dbReference type="EMBL" id="JBBGZH010000001">
    <property type="protein sequence ID" value="MEJ5020222.1"/>
    <property type="molecule type" value="Genomic_DNA"/>
</dbReference>
<name>A0ABU8PDV4_9HYPH</name>
<reference evidence="1 2" key="1">
    <citation type="submission" date="2023-12" db="EMBL/GenBank/DDBJ databases">
        <title>Gut-associated functions are favored during microbiome assembly across C. elegans life.</title>
        <authorList>
            <person name="Zimmermann J."/>
        </authorList>
    </citation>
    <scope>NUCLEOTIDE SEQUENCE [LARGE SCALE GENOMIC DNA]</scope>
    <source>
        <strain evidence="1 2">MYb71</strain>
    </source>
</reference>
<comment type="caution">
    <text evidence="1">The sequence shown here is derived from an EMBL/GenBank/DDBJ whole genome shotgun (WGS) entry which is preliminary data.</text>
</comment>
<dbReference type="RefSeq" id="WP_105542586.1">
    <property type="nucleotide sequence ID" value="NZ_JBBGZH010000001.1"/>
</dbReference>